<dbReference type="Proteomes" id="UP000509704">
    <property type="component" value="Chromosome 1"/>
</dbReference>
<dbReference type="EMBL" id="CP058604">
    <property type="protein sequence ID" value="QLG70558.1"/>
    <property type="molecule type" value="Genomic_DNA"/>
</dbReference>
<gene>
    <name evidence="3" type="ORF">HG535_0A04990</name>
</gene>
<dbReference type="PANTHER" id="PTHR10026">
    <property type="entry name" value="CYCLIN"/>
    <property type="match status" value="1"/>
</dbReference>
<dbReference type="InterPro" id="IPR006671">
    <property type="entry name" value="Cyclin_N"/>
</dbReference>
<name>A0A7H9AVZ7_ZYGMR</name>
<evidence type="ECO:0000256" key="1">
    <source>
        <dbReference type="RuleBase" id="RU000383"/>
    </source>
</evidence>
<evidence type="ECO:0000313" key="3">
    <source>
        <dbReference type="EMBL" id="QLG70558.1"/>
    </source>
</evidence>
<evidence type="ECO:0000259" key="2">
    <source>
        <dbReference type="SMART" id="SM00385"/>
    </source>
</evidence>
<sequence length="323" mass="37557">MSSKSDTLLFLSRPFLTKKQILKAQSNNIQDHRAYNQKKLAIIKFLSDICVQLRFPRKTLEAALYFYQRFYLFNKFETELCYTIATSAILLSCKQVETIKKSNEICSISLRLRSVAKVTPEILDNFKKRVCQHELRLLEAISFDYRINNYVHIDEYVIKLGKELAFSQETCYLAWIIAYDVLKTEIILVVPQHTISLAVLKIAHELPNAKSTWPTIRYTTFESDEKSFSEAYFDLLNFYINSFDLCDLKDNMPSGLQSISIDTFIELKKRAGREYGLKNPTDKEVDTDLYLSTQYDTSNVRERRYVLSAKSINSEVASMNQKP</sequence>
<dbReference type="Pfam" id="PF00134">
    <property type="entry name" value="Cyclin_N"/>
    <property type="match status" value="1"/>
</dbReference>
<dbReference type="GO" id="GO:0006357">
    <property type="term" value="P:regulation of transcription by RNA polymerase II"/>
    <property type="evidence" value="ECO:0007669"/>
    <property type="project" value="InterPro"/>
</dbReference>
<accession>A0A7H9AVZ7</accession>
<feature type="domain" description="Cyclin-like" evidence="2">
    <location>
        <begin position="44"/>
        <end position="139"/>
    </location>
</feature>
<dbReference type="Gene3D" id="1.10.472.10">
    <property type="entry name" value="Cyclin-like"/>
    <property type="match status" value="2"/>
</dbReference>
<dbReference type="InterPro" id="IPR043198">
    <property type="entry name" value="Cyclin/Ssn8"/>
</dbReference>
<dbReference type="GeneID" id="59234194"/>
<protein>
    <recommendedName>
        <fullName evidence="2">Cyclin-like domain-containing protein</fullName>
    </recommendedName>
</protein>
<organism evidence="3 4">
    <name type="scientific">Zygotorulaspora mrakii</name>
    <name type="common">Zygosaccharomyces mrakii</name>
    <dbReference type="NCBI Taxonomy" id="42260"/>
    <lineage>
        <taxon>Eukaryota</taxon>
        <taxon>Fungi</taxon>
        <taxon>Dikarya</taxon>
        <taxon>Ascomycota</taxon>
        <taxon>Saccharomycotina</taxon>
        <taxon>Saccharomycetes</taxon>
        <taxon>Saccharomycetales</taxon>
        <taxon>Saccharomycetaceae</taxon>
        <taxon>Zygotorulaspora</taxon>
    </lineage>
</organism>
<comment type="similarity">
    <text evidence="1">Belongs to the cyclin family.</text>
</comment>
<dbReference type="InterPro" id="IPR036915">
    <property type="entry name" value="Cyclin-like_sf"/>
</dbReference>
<dbReference type="AlphaFoldDB" id="A0A7H9AVZ7"/>
<dbReference type="OrthoDB" id="4951845at2759"/>
<dbReference type="SMART" id="SM00385">
    <property type="entry name" value="CYCLIN"/>
    <property type="match status" value="1"/>
</dbReference>
<proteinExistence type="inferred from homology"/>
<dbReference type="RefSeq" id="XP_037142286.1">
    <property type="nucleotide sequence ID" value="XM_037286391.1"/>
</dbReference>
<dbReference type="SUPFAM" id="SSF47954">
    <property type="entry name" value="Cyclin-like"/>
    <property type="match status" value="2"/>
</dbReference>
<keyword evidence="1" id="KW-0195">Cyclin</keyword>
<dbReference type="InterPro" id="IPR013763">
    <property type="entry name" value="Cyclin-like_dom"/>
</dbReference>
<evidence type="ECO:0000313" key="4">
    <source>
        <dbReference type="Proteomes" id="UP000509704"/>
    </source>
</evidence>
<dbReference type="GO" id="GO:0016538">
    <property type="term" value="F:cyclin-dependent protein serine/threonine kinase regulator activity"/>
    <property type="evidence" value="ECO:0007669"/>
    <property type="project" value="InterPro"/>
</dbReference>
<reference evidence="3 4" key="1">
    <citation type="submission" date="2020-07" db="EMBL/GenBank/DDBJ databases">
        <title>The yeast mating-type switching endonuclease HO is a domesticated member of an unorthodox homing genetic element family.</title>
        <authorList>
            <person name="Coughlan A.Y."/>
            <person name="Lombardi L."/>
            <person name="Braun-Galleani S."/>
            <person name="Martos A.R."/>
            <person name="Galeote V."/>
            <person name="Bigey F."/>
            <person name="Dequin S."/>
            <person name="Byrne K.P."/>
            <person name="Wolfe K.H."/>
        </authorList>
    </citation>
    <scope>NUCLEOTIDE SEQUENCE [LARGE SCALE GENOMIC DNA]</scope>
    <source>
        <strain evidence="3 4">NRRL Y-6702</strain>
    </source>
</reference>
<keyword evidence="4" id="KW-1185">Reference proteome</keyword>
<dbReference type="KEGG" id="zmk:HG535_0A04990"/>